<proteinExistence type="predicted"/>
<dbReference type="GeneID" id="18563901"/>
<protein>
    <submittedName>
        <fullName evidence="1">Gp693</fullName>
    </submittedName>
</protein>
<dbReference type="Proteomes" id="UP000009273">
    <property type="component" value="Segment"/>
</dbReference>
<reference evidence="1 2" key="1">
    <citation type="submission" date="2011-09" db="EMBL/GenBank/DDBJ databases">
        <authorList>
            <person name="Pope W.H."/>
            <person name="Pedulla M.L."/>
            <person name="Ford M.E."/>
            <person name="Peebles C.L."/>
            <person name="Hatfull G.H."/>
            <person name="Hendrix R.W."/>
        </authorList>
    </citation>
    <scope>NUCLEOTIDE SEQUENCE [LARGE SCALE GENOMIC DNA]</scope>
    <source>
        <strain evidence="1">G</strain>
    </source>
</reference>
<organism evidence="1 2">
    <name type="scientific">Bacillus phage G</name>
    <dbReference type="NCBI Taxonomy" id="2884420"/>
    <lineage>
        <taxon>Viruses</taxon>
        <taxon>Duplodnaviria</taxon>
        <taxon>Heunggongvirae</taxon>
        <taxon>Uroviricota</taxon>
        <taxon>Caudoviricetes</taxon>
        <taxon>Donellivirus</taxon>
        <taxon>Donellivirus gee</taxon>
    </lineage>
</organism>
<name>G3MB73_9CAUD</name>
<dbReference type="RefSeq" id="YP_009015985.1">
    <property type="nucleotide sequence ID" value="NC_023719.1"/>
</dbReference>
<dbReference type="EMBL" id="JN638751">
    <property type="protein sequence ID" value="AEO93936.1"/>
    <property type="molecule type" value="Genomic_DNA"/>
</dbReference>
<sequence length="98" mass="11350">MTEEFLISKLERGTLCKVVTTEHKMVKSGDIVEFCFFSHNIGYNFKNKKGIMVLFKSDSDFQVVPHEDSVREIIDLALSTKDEEWFNELCLNLANKND</sequence>
<accession>G3MB73</accession>
<evidence type="ECO:0000313" key="1">
    <source>
        <dbReference type="EMBL" id="AEO93936.1"/>
    </source>
</evidence>
<dbReference type="KEGG" id="vg:18563901"/>
<keyword evidence="2" id="KW-1185">Reference proteome</keyword>
<gene>
    <name evidence="1" type="primary">693</name>
    <name evidence="1" type="ORF">G_693</name>
</gene>
<evidence type="ECO:0000313" key="2">
    <source>
        <dbReference type="Proteomes" id="UP000009273"/>
    </source>
</evidence>